<dbReference type="GO" id="GO:0005737">
    <property type="term" value="C:cytoplasm"/>
    <property type="evidence" value="ECO:0007669"/>
    <property type="project" value="TreeGrafter"/>
</dbReference>
<sequence>MNASVEQFALPDLGEGLTEAELLRWLVAVGDTVAVDQPVAEVETAKTTVEVPVPFSGRVSALHAAAGETIGVGATLLSVDSSTVDGSTPTDRTRFEGAGEPAAEAPNGGGRYDSAGDTVSGAVLVGSGVKTGARTRRRAAGADTSRTMASGAASASHERGTGRVPVVSPLVRRRAREYGIDVTELSGSGTGGMVLRRDVEEAIGTLASRQQASASDTAAHAAEAQRVPLGPAHRAMAERVARSRREIPEATVWVDADATGMLDARSALNASDPQRPVSVLGLLAKFCLLGLRRFPELNSRFDAAREEVVRFSGVNLGFAAQTSRGLLVPVLHGAQHRSLRELSAELRQRTEAARSGSLAPAELSGGTFTVNNYGVFGVDGSAAVINHPEAAILGMGRIVNRPWVCGDQLEVRPVTELTLAFDHRVCDGGQAGGFLRFVADCVERPAVLLDDV</sequence>
<keyword evidence="3 6" id="KW-0808">Transferase</keyword>
<dbReference type="EC" id="2.3.1.-" evidence="6"/>
<dbReference type="PROSITE" id="PS50968">
    <property type="entry name" value="BIOTINYL_LIPOYL"/>
    <property type="match status" value="1"/>
</dbReference>
<feature type="domain" description="Lipoyl-binding" evidence="8">
    <location>
        <begin position="5"/>
        <end position="80"/>
    </location>
</feature>
<evidence type="ECO:0000256" key="4">
    <source>
        <dbReference type="ARBA" id="ARBA00022823"/>
    </source>
</evidence>
<dbReference type="InterPro" id="IPR003016">
    <property type="entry name" value="2-oxoA_DH_lipoyl-BS"/>
</dbReference>
<evidence type="ECO:0000259" key="8">
    <source>
        <dbReference type="PROSITE" id="PS50968"/>
    </source>
</evidence>
<dbReference type="GO" id="GO:0016407">
    <property type="term" value="F:acetyltransferase activity"/>
    <property type="evidence" value="ECO:0007669"/>
    <property type="project" value="TreeGrafter"/>
</dbReference>
<dbReference type="InterPro" id="IPR036625">
    <property type="entry name" value="E3-bd_dom_sf"/>
</dbReference>
<dbReference type="Gene3D" id="2.40.50.100">
    <property type="match status" value="1"/>
</dbReference>
<dbReference type="Proteomes" id="UP000317422">
    <property type="component" value="Unassembled WGS sequence"/>
</dbReference>
<evidence type="ECO:0000256" key="6">
    <source>
        <dbReference type="RuleBase" id="RU003423"/>
    </source>
</evidence>
<name>A0A543NH89_9ACTN</name>
<keyword evidence="10" id="KW-0670">Pyruvate</keyword>
<dbReference type="GO" id="GO:0031405">
    <property type="term" value="F:lipoic acid binding"/>
    <property type="evidence" value="ECO:0007669"/>
    <property type="project" value="TreeGrafter"/>
</dbReference>
<comment type="similarity">
    <text evidence="2 6">Belongs to the 2-oxoacid dehydrogenase family.</text>
</comment>
<evidence type="ECO:0000259" key="9">
    <source>
        <dbReference type="PROSITE" id="PS51826"/>
    </source>
</evidence>
<keyword evidence="11" id="KW-1185">Reference proteome</keyword>
<keyword evidence="4 6" id="KW-0450">Lipoyl</keyword>
<dbReference type="OrthoDB" id="9805770at2"/>
<dbReference type="PROSITE" id="PS00189">
    <property type="entry name" value="LIPOYL"/>
    <property type="match status" value="1"/>
</dbReference>
<dbReference type="InterPro" id="IPR011053">
    <property type="entry name" value="Single_hybrid_motif"/>
</dbReference>
<dbReference type="AlphaFoldDB" id="A0A543NH89"/>
<dbReference type="InterPro" id="IPR023213">
    <property type="entry name" value="CAT-like_dom_sf"/>
</dbReference>
<evidence type="ECO:0000256" key="3">
    <source>
        <dbReference type="ARBA" id="ARBA00022679"/>
    </source>
</evidence>
<comment type="caution">
    <text evidence="10">The sequence shown here is derived from an EMBL/GenBank/DDBJ whole genome shotgun (WGS) entry which is preliminary data.</text>
</comment>
<feature type="region of interest" description="Disordered" evidence="7">
    <location>
        <begin position="80"/>
        <end position="111"/>
    </location>
</feature>
<evidence type="ECO:0000313" key="10">
    <source>
        <dbReference type="EMBL" id="TQN31207.1"/>
    </source>
</evidence>
<protein>
    <recommendedName>
        <fullName evidence="6">Dihydrolipoamide acetyltransferase component of pyruvate dehydrogenase complex</fullName>
        <ecNumber evidence="6">2.3.1.-</ecNumber>
    </recommendedName>
</protein>
<evidence type="ECO:0000256" key="5">
    <source>
        <dbReference type="ARBA" id="ARBA00023315"/>
    </source>
</evidence>
<accession>A0A543NH89</accession>
<dbReference type="SUPFAM" id="SSF51230">
    <property type="entry name" value="Single hybrid motif"/>
    <property type="match status" value="1"/>
</dbReference>
<feature type="domain" description="Peripheral subunit-binding (PSBD)" evidence="9">
    <location>
        <begin position="166"/>
        <end position="203"/>
    </location>
</feature>
<dbReference type="Gene3D" id="3.30.559.10">
    <property type="entry name" value="Chloramphenicol acetyltransferase-like domain"/>
    <property type="match status" value="1"/>
</dbReference>
<dbReference type="Pfam" id="PF00364">
    <property type="entry name" value="Biotin_lipoyl"/>
    <property type="match status" value="1"/>
</dbReference>
<dbReference type="RefSeq" id="WP_141922452.1">
    <property type="nucleotide sequence ID" value="NZ_VFQC01000001.1"/>
</dbReference>
<reference evidence="10 11" key="1">
    <citation type="submission" date="2019-06" db="EMBL/GenBank/DDBJ databases">
        <title>Sequencing the genomes of 1000 actinobacteria strains.</title>
        <authorList>
            <person name="Klenk H.-P."/>
        </authorList>
    </citation>
    <scope>NUCLEOTIDE SEQUENCE [LARGE SCALE GENOMIC DNA]</scope>
    <source>
        <strain evidence="10 11">DSM 45015</strain>
    </source>
</reference>
<dbReference type="SUPFAM" id="SSF52777">
    <property type="entry name" value="CoA-dependent acyltransferases"/>
    <property type="match status" value="1"/>
</dbReference>
<evidence type="ECO:0000256" key="1">
    <source>
        <dbReference type="ARBA" id="ARBA00001938"/>
    </source>
</evidence>
<organism evidence="10 11">
    <name type="scientific">Haloactinospora alba</name>
    <dbReference type="NCBI Taxonomy" id="405555"/>
    <lineage>
        <taxon>Bacteria</taxon>
        <taxon>Bacillati</taxon>
        <taxon>Actinomycetota</taxon>
        <taxon>Actinomycetes</taxon>
        <taxon>Streptosporangiales</taxon>
        <taxon>Nocardiopsidaceae</taxon>
        <taxon>Haloactinospora</taxon>
    </lineage>
</organism>
<dbReference type="Gene3D" id="4.10.320.10">
    <property type="entry name" value="E3-binding domain"/>
    <property type="match status" value="1"/>
</dbReference>
<dbReference type="EMBL" id="VFQC01000001">
    <property type="protein sequence ID" value="TQN31207.1"/>
    <property type="molecule type" value="Genomic_DNA"/>
</dbReference>
<dbReference type="InterPro" id="IPR050743">
    <property type="entry name" value="2-oxoacid_DH_E2_comp"/>
</dbReference>
<comment type="cofactor">
    <cofactor evidence="1 6">
        <name>(R)-lipoate</name>
        <dbReference type="ChEBI" id="CHEBI:83088"/>
    </cofactor>
</comment>
<gene>
    <name evidence="10" type="ORF">FHX37_1102</name>
</gene>
<feature type="compositionally biased region" description="Polar residues" evidence="7">
    <location>
        <begin position="80"/>
        <end position="90"/>
    </location>
</feature>
<dbReference type="Pfam" id="PF00198">
    <property type="entry name" value="2-oxoacid_dh"/>
    <property type="match status" value="1"/>
</dbReference>
<proteinExistence type="inferred from homology"/>
<dbReference type="PANTHER" id="PTHR43178">
    <property type="entry name" value="DIHYDROLIPOAMIDE ACETYLTRANSFERASE COMPONENT OF PYRUVATE DEHYDROGENASE COMPLEX"/>
    <property type="match status" value="1"/>
</dbReference>
<evidence type="ECO:0000256" key="7">
    <source>
        <dbReference type="SAM" id="MobiDB-lite"/>
    </source>
</evidence>
<dbReference type="Pfam" id="PF02817">
    <property type="entry name" value="E3_binding"/>
    <property type="match status" value="1"/>
</dbReference>
<dbReference type="CDD" id="cd06849">
    <property type="entry name" value="lipoyl_domain"/>
    <property type="match status" value="1"/>
</dbReference>
<keyword evidence="5 6" id="KW-0012">Acyltransferase</keyword>
<feature type="region of interest" description="Disordered" evidence="7">
    <location>
        <begin position="132"/>
        <end position="161"/>
    </location>
</feature>
<dbReference type="PROSITE" id="PS51826">
    <property type="entry name" value="PSBD"/>
    <property type="match status" value="1"/>
</dbReference>
<dbReference type="PANTHER" id="PTHR43178:SF5">
    <property type="entry name" value="LIPOAMIDE ACYLTRANSFERASE COMPONENT OF BRANCHED-CHAIN ALPHA-KETO ACID DEHYDROGENASE COMPLEX, MITOCHONDRIAL"/>
    <property type="match status" value="1"/>
</dbReference>
<evidence type="ECO:0000313" key="11">
    <source>
        <dbReference type="Proteomes" id="UP000317422"/>
    </source>
</evidence>
<evidence type="ECO:0000256" key="2">
    <source>
        <dbReference type="ARBA" id="ARBA00007317"/>
    </source>
</evidence>
<dbReference type="InterPro" id="IPR004167">
    <property type="entry name" value="PSBD"/>
</dbReference>
<dbReference type="InterPro" id="IPR000089">
    <property type="entry name" value="Biotin_lipoyl"/>
</dbReference>
<dbReference type="SUPFAM" id="SSF47005">
    <property type="entry name" value="Peripheral subunit-binding domain of 2-oxo acid dehydrogenase complex"/>
    <property type="match status" value="1"/>
</dbReference>
<dbReference type="InterPro" id="IPR001078">
    <property type="entry name" value="2-oxoacid_DH_actylTfrase"/>
</dbReference>